<organism evidence="1 2">
    <name type="scientific">Flectobacillus longus</name>
    <dbReference type="NCBI Taxonomy" id="2984207"/>
    <lineage>
        <taxon>Bacteria</taxon>
        <taxon>Pseudomonadati</taxon>
        <taxon>Bacteroidota</taxon>
        <taxon>Cytophagia</taxon>
        <taxon>Cytophagales</taxon>
        <taxon>Flectobacillaceae</taxon>
        <taxon>Flectobacillus</taxon>
    </lineage>
</organism>
<dbReference type="InterPro" id="IPR009387">
    <property type="entry name" value="HigB-2"/>
</dbReference>
<dbReference type="PIRSF" id="PIRSF039032">
    <property type="entry name" value="HigB-2"/>
    <property type="match status" value="1"/>
</dbReference>
<proteinExistence type="predicted"/>
<keyword evidence="2" id="KW-1185">Reference proteome</keyword>
<dbReference type="Proteomes" id="UP001236569">
    <property type="component" value="Unassembled WGS sequence"/>
</dbReference>
<name>A0ABT6YKV5_9BACT</name>
<dbReference type="Pfam" id="PF06296">
    <property type="entry name" value="RelE"/>
    <property type="match status" value="1"/>
</dbReference>
<comment type="caution">
    <text evidence="1">The sequence shown here is derived from an EMBL/GenBank/DDBJ whole genome shotgun (WGS) entry which is preliminary data.</text>
</comment>
<dbReference type="RefSeq" id="WP_283369440.1">
    <property type="nucleotide sequence ID" value="NZ_JASHID010000004.1"/>
</dbReference>
<protein>
    <submittedName>
        <fullName evidence="1">Type II toxin-antitoxin system RelE/ParE family toxin</fullName>
    </submittedName>
</protein>
<evidence type="ECO:0000313" key="2">
    <source>
        <dbReference type="Proteomes" id="UP001236569"/>
    </source>
</evidence>
<evidence type="ECO:0000313" key="1">
    <source>
        <dbReference type="EMBL" id="MDI9864232.1"/>
    </source>
</evidence>
<gene>
    <name evidence="1" type="ORF">QM480_07845</name>
</gene>
<reference evidence="1 2" key="1">
    <citation type="submission" date="2023-05" db="EMBL/GenBank/DDBJ databases">
        <title>Novel species of genus Flectobacillus isolated from stream in China.</title>
        <authorList>
            <person name="Lu H."/>
        </authorList>
    </citation>
    <scope>NUCLEOTIDE SEQUENCE [LARGE SCALE GENOMIC DNA]</scope>
    <source>
        <strain evidence="1 2">DC10W</strain>
    </source>
</reference>
<sequence length="118" mass="13405">MFKVLTTRSFERDAKSLLKKYVSLRSELIELGDVLAENPTLGTSLGHDCYKIRISIKSKRKGKSVGARIITYVVTEKSEVILLTIYDKQVKADISSKELRTLLEDLDEQTTQKQLKSI</sequence>
<accession>A0ABT6YKV5</accession>
<dbReference type="EMBL" id="JASHID010000004">
    <property type="protein sequence ID" value="MDI9864232.1"/>
    <property type="molecule type" value="Genomic_DNA"/>
</dbReference>